<proteinExistence type="predicted"/>
<feature type="transmembrane region" description="Helical" evidence="1">
    <location>
        <begin position="49"/>
        <end position="68"/>
    </location>
</feature>
<gene>
    <name evidence="3" type="ORF">P691DRAFT_810261</name>
</gene>
<evidence type="ECO:0000259" key="2">
    <source>
        <dbReference type="Pfam" id="PF20151"/>
    </source>
</evidence>
<evidence type="ECO:0000313" key="4">
    <source>
        <dbReference type="Proteomes" id="UP000807342"/>
    </source>
</evidence>
<dbReference type="Proteomes" id="UP000807342">
    <property type="component" value="Unassembled WGS sequence"/>
</dbReference>
<feature type="domain" description="DUF6533" evidence="2">
    <location>
        <begin position="17"/>
        <end position="62"/>
    </location>
</feature>
<feature type="transmembrane region" description="Helical" evidence="1">
    <location>
        <begin position="113"/>
        <end position="133"/>
    </location>
</feature>
<protein>
    <recommendedName>
        <fullName evidence="2">DUF6533 domain-containing protein</fullName>
    </recommendedName>
</protein>
<dbReference type="OrthoDB" id="3354157at2759"/>
<keyword evidence="1" id="KW-0472">Membrane</keyword>
<dbReference type="InterPro" id="IPR045340">
    <property type="entry name" value="DUF6533"/>
</dbReference>
<dbReference type="AlphaFoldDB" id="A0A9P5X0R5"/>
<organism evidence="3 4">
    <name type="scientific">Macrolepiota fuliginosa MF-IS2</name>
    <dbReference type="NCBI Taxonomy" id="1400762"/>
    <lineage>
        <taxon>Eukaryota</taxon>
        <taxon>Fungi</taxon>
        <taxon>Dikarya</taxon>
        <taxon>Basidiomycota</taxon>
        <taxon>Agaricomycotina</taxon>
        <taxon>Agaricomycetes</taxon>
        <taxon>Agaricomycetidae</taxon>
        <taxon>Agaricales</taxon>
        <taxon>Agaricineae</taxon>
        <taxon>Agaricaceae</taxon>
        <taxon>Macrolepiota</taxon>
    </lineage>
</organism>
<evidence type="ECO:0000256" key="1">
    <source>
        <dbReference type="SAM" id="Phobius"/>
    </source>
</evidence>
<keyword evidence="1" id="KW-0812">Transmembrane</keyword>
<reference evidence="3" key="1">
    <citation type="submission" date="2020-11" db="EMBL/GenBank/DDBJ databases">
        <authorList>
            <consortium name="DOE Joint Genome Institute"/>
            <person name="Ahrendt S."/>
            <person name="Riley R."/>
            <person name="Andreopoulos W."/>
            <person name="Labutti K."/>
            <person name="Pangilinan J."/>
            <person name="Ruiz-Duenas F.J."/>
            <person name="Barrasa J.M."/>
            <person name="Sanchez-Garcia M."/>
            <person name="Camarero S."/>
            <person name="Miyauchi S."/>
            <person name="Serrano A."/>
            <person name="Linde D."/>
            <person name="Babiker R."/>
            <person name="Drula E."/>
            <person name="Ayuso-Fernandez I."/>
            <person name="Pacheco R."/>
            <person name="Padilla G."/>
            <person name="Ferreira P."/>
            <person name="Barriuso J."/>
            <person name="Kellner H."/>
            <person name="Castanera R."/>
            <person name="Alfaro M."/>
            <person name="Ramirez L."/>
            <person name="Pisabarro A.G."/>
            <person name="Kuo A."/>
            <person name="Tritt A."/>
            <person name="Lipzen A."/>
            <person name="He G."/>
            <person name="Yan M."/>
            <person name="Ng V."/>
            <person name="Cullen D."/>
            <person name="Martin F."/>
            <person name="Rosso M.-N."/>
            <person name="Henrissat B."/>
            <person name="Hibbett D."/>
            <person name="Martinez A.T."/>
            <person name="Grigoriev I.V."/>
        </authorList>
    </citation>
    <scope>NUCLEOTIDE SEQUENCE</scope>
    <source>
        <strain evidence="3">MF-IS2</strain>
    </source>
</reference>
<keyword evidence="4" id="KW-1185">Reference proteome</keyword>
<comment type="caution">
    <text evidence="3">The sequence shown here is derived from an EMBL/GenBank/DDBJ whole genome shotgun (WGS) entry which is preliminary data.</text>
</comment>
<evidence type="ECO:0000313" key="3">
    <source>
        <dbReference type="EMBL" id="KAF9442653.1"/>
    </source>
</evidence>
<feature type="transmembrane region" description="Helical" evidence="1">
    <location>
        <begin position="162"/>
        <end position="184"/>
    </location>
</feature>
<sequence>MLEYPTPADDKLETYQYIGFASFTALIWDHIDTFADEVEYIWKGRKGPFIYLFFFNRYFTPLGFIINLHAYLSPSCCARFVKYEGCTVALAVEVSGLMMLLRIRAIYSNQIWITALLSTILAIETGVNIWLISHAGPVIHSPLSGVRACSMVFDHTKSYSSVLASSSAWIPLLYDTIIFVLTLYKTVPPIRRAEASYIIKRLLEDGLLYYR</sequence>
<name>A0A9P5X0R5_9AGAR</name>
<keyword evidence="1" id="KW-1133">Transmembrane helix</keyword>
<dbReference type="EMBL" id="MU151588">
    <property type="protein sequence ID" value="KAF9442653.1"/>
    <property type="molecule type" value="Genomic_DNA"/>
</dbReference>
<dbReference type="Pfam" id="PF20151">
    <property type="entry name" value="DUF6533"/>
    <property type="match status" value="1"/>
</dbReference>
<accession>A0A9P5X0R5</accession>